<dbReference type="EMBL" id="JANJYI010000004">
    <property type="protein sequence ID" value="KAK2652413.1"/>
    <property type="molecule type" value="Genomic_DNA"/>
</dbReference>
<name>A0AAD9X405_9ROSI</name>
<reference evidence="1" key="1">
    <citation type="journal article" date="2023" name="Plant J.">
        <title>Genome sequences and population genomics provide insights into the demographic history, inbreeding, and mutation load of two 'living fossil' tree species of Dipteronia.</title>
        <authorList>
            <person name="Feng Y."/>
            <person name="Comes H.P."/>
            <person name="Chen J."/>
            <person name="Zhu S."/>
            <person name="Lu R."/>
            <person name="Zhang X."/>
            <person name="Li P."/>
            <person name="Qiu J."/>
            <person name="Olsen K.M."/>
            <person name="Qiu Y."/>
        </authorList>
    </citation>
    <scope>NUCLEOTIDE SEQUENCE</scope>
    <source>
        <strain evidence="1">KIB01</strain>
    </source>
</reference>
<keyword evidence="2" id="KW-1185">Reference proteome</keyword>
<dbReference type="AlphaFoldDB" id="A0AAD9X405"/>
<evidence type="ECO:0000313" key="1">
    <source>
        <dbReference type="EMBL" id="KAK2652413.1"/>
    </source>
</evidence>
<sequence>MCGVLLILNNSAETSLGNIISVSCIGPTWMGGYFYDIQAKLKGRSLSLRFHDYAKCIQKQVEKAPSTGLCLVLSDSFRHSHSSGQLKLDLRIISR</sequence>
<evidence type="ECO:0000313" key="2">
    <source>
        <dbReference type="Proteomes" id="UP001280121"/>
    </source>
</evidence>
<protein>
    <submittedName>
        <fullName evidence="1">Uncharacterized protein</fullName>
    </submittedName>
</protein>
<proteinExistence type="predicted"/>
<organism evidence="1 2">
    <name type="scientific">Dipteronia dyeriana</name>
    <dbReference type="NCBI Taxonomy" id="168575"/>
    <lineage>
        <taxon>Eukaryota</taxon>
        <taxon>Viridiplantae</taxon>
        <taxon>Streptophyta</taxon>
        <taxon>Embryophyta</taxon>
        <taxon>Tracheophyta</taxon>
        <taxon>Spermatophyta</taxon>
        <taxon>Magnoliopsida</taxon>
        <taxon>eudicotyledons</taxon>
        <taxon>Gunneridae</taxon>
        <taxon>Pentapetalae</taxon>
        <taxon>rosids</taxon>
        <taxon>malvids</taxon>
        <taxon>Sapindales</taxon>
        <taxon>Sapindaceae</taxon>
        <taxon>Hippocastanoideae</taxon>
        <taxon>Acereae</taxon>
        <taxon>Dipteronia</taxon>
    </lineage>
</organism>
<gene>
    <name evidence="1" type="ORF">Ddye_012269</name>
</gene>
<comment type="caution">
    <text evidence="1">The sequence shown here is derived from an EMBL/GenBank/DDBJ whole genome shotgun (WGS) entry which is preliminary data.</text>
</comment>
<accession>A0AAD9X405</accession>
<dbReference type="Proteomes" id="UP001280121">
    <property type="component" value="Unassembled WGS sequence"/>
</dbReference>